<evidence type="ECO:0000313" key="3">
    <source>
        <dbReference type="Proteomes" id="UP000321816"/>
    </source>
</evidence>
<feature type="transmembrane region" description="Helical" evidence="1">
    <location>
        <begin position="70"/>
        <end position="89"/>
    </location>
</feature>
<organism evidence="2 3">
    <name type="scientific">Alkalicoccus halolimnae</name>
    <dbReference type="NCBI Taxonomy" id="1667239"/>
    <lineage>
        <taxon>Bacteria</taxon>
        <taxon>Bacillati</taxon>
        <taxon>Bacillota</taxon>
        <taxon>Bacilli</taxon>
        <taxon>Bacillales</taxon>
        <taxon>Bacillaceae</taxon>
        <taxon>Alkalicoccus</taxon>
    </lineage>
</organism>
<sequence length="149" mass="16178">MTMVTKTAALILAAGVALFTAFVGALLLTFFQLHPAWMAMLLTSAVLFTAVAGVLLFVQLSAVGRKRLYGAALLLILLAGGGTVGWEWYMDDMEMTEGRGIDLYTYEPFDDKEAIARLDGEASFQIEELLRLDGATVLYPVYAAFVEAV</sequence>
<keyword evidence="3" id="KW-1185">Reference proteome</keyword>
<evidence type="ECO:0000313" key="2">
    <source>
        <dbReference type="EMBL" id="WWD78968.1"/>
    </source>
</evidence>
<reference evidence="2 3" key="1">
    <citation type="submission" date="2024-01" db="EMBL/GenBank/DDBJ databases">
        <title>Complete Genome Sequence of Alkalicoccus halolimnae BZ-SZ-XJ29T, a Moderately Halophilic Bacterium Isolated from a Salt Lake.</title>
        <authorList>
            <person name="Zhao B."/>
        </authorList>
    </citation>
    <scope>NUCLEOTIDE SEQUENCE [LARGE SCALE GENOMIC DNA]</scope>
    <source>
        <strain evidence="2 3">BZ-SZ-XJ29</strain>
    </source>
</reference>
<name>A0A5C7FHP0_9BACI</name>
<dbReference type="EMBL" id="CP144914">
    <property type="protein sequence ID" value="WWD78968.1"/>
    <property type="molecule type" value="Genomic_DNA"/>
</dbReference>
<protein>
    <submittedName>
        <fullName evidence="2">Uncharacterized protein</fullName>
    </submittedName>
</protein>
<evidence type="ECO:0000256" key="1">
    <source>
        <dbReference type="SAM" id="Phobius"/>
    </source>
</evidence>
<feature type="transmembrane region" description="Helical" evidence="1">
    <location>
        <begin position="37"/>
        <end position="58"/>
    </location>
</feature>
<keyword evidence="1" id="KW-0812">Transmembrane</keyword>
<dbReference type="AlphaFoldDB" id="A0A5C7FHP0"/>
<dbReference type="OrthoDB" id="9790048at2"/>
<accession>A0A5C7FHP0</accession>
<feature type="transmembrane region" description="Helical" evidence="1">
    <location>
        <begin position="7"/>
        <end position="31"/>
    </location>
</feature>
<dbReference type="RefSeq" id="WP_147804722.1">
    <property type="nucleotide sequence ID" value="NZ_CP144914.1"/>
</dbReference>
<dbReference type="KEGG" id="ahal:FTX54_011095"/>
<gene>
    <name evidence="2" type="ORF">FTX54_011095</name>
</gene>
<dbReference type="Proteomes" id="UP000321816">
    <property type="component" value="Chromosome"/>
</dbReference>
<proteinExistence type="predicted"/>
<keyword evidence="1" id="KW-0472">Membrane</keyword>
<keyword evidence="1" id="KW-1133">Transmembrane helix</keyword>